<dbReference type="CDD" id="cd07761">
    <property type="entry name" value="CYTH-like_CthTTM-like"/>
    <property type="match status" value="1"/>
</dbReference>
<keyword evidence="3" id="KW-1185">Reference proteome</keyword>
<protein>
    <submittedName>
        <fullName evidence="2">CYTH domain-containing protein</fullName>
    </submittedName>
</protein>
<dbReference type="InterPro" id="IPR033469">
    <property type="entry name" value="CYTH-like_dom_sf"/>
</dbReference>
<gene>
    <name evidence="2" type="ORF">NK125_03285</name>
</gene>
<dbReference type="Proteomes" id="UP001523566">
    <property type="component" value="Unassembled WGS sequence"/>
</dbReference>
<dbReference type="InterPro" id="IPR012042">
    <property type="entry name" value="NeuTTM/CthTTM-like"/>
</dbReference>
<dbReference type="SUPFAM" id="SSF55154">
    <property type="entry name" value="CYTH-like phosphatases"/>
    <property type="match status" value="1"/>
</dbReference>
<dbReference type="PANTHER" id="PTHR40114:SF1">
    <property type="entry name" value="SLR0698 PROTEIN"/>
    <property type="match status" value="1"/>
</dbReference>
<sequence length="146" mass="17106">MEIERKYIITKKPELLSSYPCKSLCQAYLNTEPVIRIRKEDDTYVLTYKSKGLMVREEYNLPLDKASFEHLLKKADGRIITKDRFLIPYQTYTIELDVFKGDLAPLLLAEVEFPNTEEANQFSPPDWFGEEVTLNPKFQNSYLSKK</sequence>
<dbReference type="PROSITE" id="PS51707">
    <property type="entry name" value="CYTH"/>
    <property type="match status" value="1"/>
</dbReference>
<comment type="caution">
    <text evidence="2">The sequence shown here is derived from an EMBL/GenBank/DDBJ whole genome shotgun (WGS) entry which is preliminary data.</text>
</comment>
<evidence type="ECO:0000313" key="2">
    <source>
        <dbReference type="EMBL" id="MCP1101436.1"/>
    </source>
</evidence>
<evidence type="ECO:0000313" key="3">
    <source>
        <dbReference type="Proteomes" id="UP001523566"/>
    </source>
</evidence>
<dbReference type="Pfam" id="PF01928">
    <property type="entry name" value="CYTH"/>
    <property type="match status" value="1"/>
</dbReference>
<accession>A0ABT1E991</accession>
<organism evidence="2 3">
    <name type="scientific">Aequitasia blattaphilus</name>
    <dbReference type="NCBI Taxonomy" id="2949332"/>
    <lineage>
        <taxon>Bacteria</taxon>
        <taxon>Bacillati</taxon>
        <taxon>Bacillota</taxon>
        <taxon>Clostridia</taxon>
        <taxon>Lachnospirales</taxon>
        <taxon>Lachnospiraceae</taxon>
        <taxon>Aequitasia</taxon>
    </lineage>
</organism>
<dbReference type="PANTHER" id="PTHR40114">
    <property type="entry name" value="SLR0698 PROTEIN"/>
    <property type="match status" value="1"/>
</dbReference>
<dbReference type="Gene3D" id="2.40.320.10">
    <property type="entry name" value="Hypothetical Protein Pfu-838710-001"/>
    <property type="match status" value="1"/>
</dbReference>
<dbReference type="RefSeq" id="WP_262065290.1">
    <property type="nucleotide sequence ID" value="NZ_JAMXOD010000003.1"/>
</dbReference>
<dbReference type="EMBL" id="JAMZFW010000003">
    <property type="protein sequence ID" value="MCP1101436.1"/>
    <property type="molecule type" value="Genomic_DNA"/>
</dbReference>
<reference evidence="2 3" key="1">
    <citation type="journal article" date="2022" name="Genome Biol. Evol.">
        <title>Host diet, physiology and behaviors set the stage for Lachnospiraceae cladogenesis.</title>
        <authorList>
            <person name="Vera-Ponce De Leon A."/>
            <person name="Schneider M."/>
            <person name="Jahnes B.C."/>
            <person name="Sadowski V."/>
            <person name="Camuy-Velez L.A."/>
            <person name="Duan J."/>
            <person name="Sabree Z.L."/>
        </authorList>
    </citation>
    <scope>NUCLEOTIDE SEQUENCE [LARGE SCALE GENOMIC DNA]</scope>
    <source>
        <strain evidence="2 3">PAL113</strain>
    </source>
</reference>
<dbReference type="InterPro" id="IPR023577">
    <property type="entry name" value="CYTH_domain"/>
</dbReference>
<proteinExistence type="predicted"/>
<feature type="domain" description="CYTH" evidence="1">
    <location>
        <begin position="1"/>
        <end position="146"/>
    </location>
</feature>
<name>A0ABT1E991_9FIRM</name>
<evidence type="ECO:0000259" key="1">
    <source>
        <dbReference type="PROSITE" id="PS51707"/>
    </source>
</evidence>
<dbReference type="PIRSF" id="PIRSF016487">
    <property type="entry name" value="CYTH_UCP016487"/>
    <property type="match status" value="1"/>
</dbReference>
<dbReference type="SMART" id="SM01118">
    <property type="entry name" value="CYTH"/>
    <property type="match status" value="1"/>
</dbReference>